<evidence type="ECO:0000259" key="2">
    <source>
        <dbReference type="Pfam" id="PF16493"/>
    </source>
</evidence>
<evidence type="ECO:0000313" key="3">
    <source>
        <dbReference type="EMBL" id="CEK87945.1"/>
    </source>
</evidence>
<keyword evidence="1" id="KW-0539">Nucleus</keyword>
<dbReference type="InterPro" id="IPR032453">
    <property type="entry name" value="PKNOX/Meis_N"/>
</dbReference>
<sequence length="141" mass="15580">MSILHGQPPPYTAVQVLNSSSVSVSEANLQHSILNLATQDPTTLPQNLTLSTEVLLSPEDADNFKGFKQSIYSHPLFPLLAMVFDKCEHATYSPDLASHSFEKELQAFMKHHEGSKTPVLGSNDEVNEVMVKAIQVLRIHL</sequence>
<accession>A0A0B7B7A4</accession>
<protein>
    <recommendedName>
        <fullName evidence="2">MEIS N-terminal domain-containing protein</fullName>
    </recommendedName>
</protein>
<organism evidence="3">
    <name type="scientific">Arion vulgaris</name>
    <dbReference type="NCBI Taxonomy" id="1028688"/>
    <lineage>
        <taxon>Eukaryota</taxon>
        <taxon>Metazoa</taxon>
        <taxon>Spiralia</taxon>
        <taxon>Lophotrochozoa</taxon>
        <taxon>Mollusca</taxon>
        <taxon>Gastropoda</taxon>
        <taxon>Heterobranchia</taxon>
        <taxon>Euthyneura</taxon>
        <taxon>Panpulmonata</taxon>
        <taxon>Eupulmonata</taxon>
        <taxon>Stylommatophora</taxon>
        <taxon>Helicina</taxon>
        <taxon>Arionoidea</taxon>
        <taxon>Arionidae</taxon>
        <taxon>Arion</taxon>
    </lineage>
</organism>
<evidence type="ECO:0000256" key="1">
    <source>
        <dbReference type="ARBA" id="ARBA00023242"/>
    </source>
</evidence>
<proteinExistence type="predicted"/>
<feature type="domain" description="MEIS N-terminal" evidence="2">
    <location>
        <begin position="67"/>
        <end position="141"/>
    </location>
</feature>
<dbReference type="AlphaFoldDB" id="A0A0B7B7A4"/>
<reference evidence="3" key="1">
    <citation type="submission" date="2014-12" db="EMBL/GenBank/DDBJ databases">
        <title>Insight into the proteome of Arion vulgaris.</title>
        <authorList>
            <person name="Aradska J."/>
            <person name="Bulat T."/>
            <person name="Smidak R."/>
            <person name="Sarate P."/>
            <person name="Gangsoo J."/>
            <person name="Sialana F."/>
            <person name="Bilban M."/>
            <person name="Lubec G."/>
        </authorList>
    </citation>
    <scope>NUCLEOTIDE SEQUENCE</scope>
    <source>
        <tissue evidence="3">Skin</tissue>
    </source>
</reference>
<name>A0A0B7B7A4_9EUPU</name>
<gene>
    <name evidence="3" type="primary">ORF162292</name>
</gene>
<dbReference type="EMBL" id="HACG01041080">
    <property type="protein sequence ID" value="CEK87945.1"/>
    <property type="molecule type" value="Transcribed_RNA"/>
</dbReference>
<dbReference type="Pfam" id="PF16493">
    <property type="entry name" value="Meis_PKNOX_N"/>
    <property type="match status" value="1"/>
</dbReference>
<feature type="non-terminal residue" evidence="3">
    <location>
        <position position="141"/>
    </location>
</feature>